<feature type="compositionally biased region" description="Acidic residues" evidence="1">
    <location>
        <begin position="67"/>
        <end position="84"/>
    </location>
</feature>
<feature type="compositionally biased region" description="Basic residues" evidence="1">
    <location>
        <begin position="184"/>
        <end position="196"/>
    </location>
</feature>
<feature type="region of interest" description="Disordered" evidence="1">
    <location>
        <begin position="139"/>
        <end position="196"/>
    </location>
</feature>
<reference evidence="3" key="1">
    <citation type="submission" date="2022-11" db="UniProtKB">
        <authorList>
            <consortium name="WormBaseParasite"/>
        </authorList>
    </citation>
    <scope>IDENTIFICATION</scope>
</reference>
<accession>A0A915Q4M9</accession>
<sequence>MEKDKFVGDIPEVVIDFDSSDILSPDSMGIASEVVVETCFEQQEQLENSANASEVSVLQQSLIQEVSNEEQDDSTVVSDDADEAREDKNNPGNLDNDEDGEAVHANSSDSLHSLDTGKSFGSLNHPASAGSILTHRMVTRSASRAKSHLVEVNKIPRKRRSSGGSSWSSDGATPTSSVRGIKNVLKKKRCSRAIRK</sequence>
<dbReference type="AlphaFoldDB" id="A0A915Q4M9"/>
<proteinExistence type="predicted"/>
<protein>
    <submittedName>
        <fullName evidence="3">Uncharacterized protein</fullName>
    </submittedName>
</protein>
<evidence type="ECO:0000313" key="2">
    <source>
        <dbReference type="Proteomes" id="UP000887581"/>
    </source>
</evidence>
<evidence type="ECO:0000313" key="3">
    <source>
        <dbReference type="WBParaSite" id="sdigi.contig74.g3668.t1"/>
    </source>
</evidence>
<name>A0A915Q4M9_9BILA</name>
<feature type="compositionally biased region" description="Low complexity" evidence="1">
    <location>
        <begin position="162"/>
        <end position="171"/>
    </location>
</feature>
<organism evidence="2 3">
    <name type="scientific">Setaria digitata</name>
    <dbReference type="NCBI Taxonomy" id="48799"/>
    <lineage>
        <taxon>Eukaryota</taxon>
        <taxon>Metazoa</taxon>
        <taxon>Ecdysozoa</taxon>
        <taxon>Nematoda</taxon>
        <taxon>Chromadorea</taxon>
        <taxon>Rhabditida</taxon>
        <taxon>Spirurina</taxon>
        <taxon>Spiruromorpha</taxon>
        <taxon>Filarioidea</taxon>
        <taxon>Setariidae</taxon>
        <taxon>Setaria</taxon>
    </lineage>
</organism>
<dbReference type="WBParaSite" id="sdigi.contig74.g3668.t1">
    <property type="protein sequence ID" value="sdigi.contig74.g3668.t1"/>
    <property type="gene ID" value="sdigi.contig74.g3668"/>
</dbReference>
<evidence type="ECO:0000256" key="1">
    <source>
        <dbReference type="SAM" id="MobiDB-lite"/>
    </source>
</evidence>
<feature type="region of interest" description="Disordered" evidence="1">
    <location>
        <begin position="63"/>
        <end position="122"/>
    </location>
</feature>
<keyword evidence="2" id="KW-1185">Reference proteome</keyword>
<dbReference type="Proteomes" id="UP000887581">
    <property type="component" value="Unplaced"/>
</dbReference>